<reference evidence="2" key="1">
    <citation type="journal article" date="2019" name="Int. J. Syst. Evol. Microbiol.">
        <title>The Global Catalogue of Microorganisms (GCM) 10K type strain sequencing project: providing services to taxonomists for standard genome sequencing and annotation.</title>
        <authorList>
            <consortium name="The Broad Institute Genomics Platform"/>
            <consortium name="The Broad Institute Genome Sequencing Center for Infectious Disease"/>
            <person name="Wu L."/>
            <person name="Ma J."/>
        </authorList>
    </citation>
    <scope>NUCLEOTIDE SEQUENCE [LARGE SCALE GENOMIC DNA]</scope>
    <source>
        <strain evidence="2">JCM 17933</strain>
    </source>
</reference>
<dbReference type="EMBL" id="BAABHF010000017">
    <property type="protein sequence ID" value="GAA4492037.1"/>
    <property type="molecule type" value="Genomic_DNA"/>
</dbReference>
<accession>A0ABP8PTR0</accession>
<dbReference type="Gene3D" id="3.40.50.150">
    <property type="entry name" value="Vaccinia Virus protein VP39"/>
    <property type="match status" value="1"/>
</dbReference>
<keyword evidence="2" id="KW-1185">Reference proteome</keyword>
<evidence type="ECO:0000313" key="1">
    <source>
        <dbReference type="EMBL" id="GAA4492037.1"/>
    </source>
</evidence>
<dbReference type="PIRSF" id="PIRSF017393">
    <property type="entry name" value="MTase_SAV2177"/>
    <property type="match status" value="1"/>
</dbReference>
<sequence>MIFRAIMGMDIGLFSYGGILLTREVRSPVDPTKASIARVYDVFLGGKDNFEVDREVAGQVIEQIPQTLRFAQDHRAWLIRAVRFLTKAGIDQFLDCGSGLPTAENTHQAVQRVNRDARVVYVDIDPIVASHGRALLEENKNTRFVVGDLTRPRELLSDPAISKFLDLDRPLGLIQCSTIHHVADEQRPHEIMREYVDLLPSGSYLALTHWHDPADGSEGSRIARYISEVFNNSSMGSGSFRSRAEIERFFTGMELVEPGLTLLRDWWPDGPNLTPPDGVDHIVLAGVARKP</sequence>
<dbReference type="CDD" id="cd02440">
    <property type="entry name" value="AdoMet_MTases"/>
    <property type="match status" value="1"/>
</dbReference>
<dbReference type="GO" id="GO:0032259">
    <property type="term" value="P:methylation"/>
    <property type="evidence" value="ECO:0007669"/>
    <property type="project" value="UniProtKB-KW"/>
</dbReference>
<dbReference type="SUPFAM" id="SSF53335">
    <property type="entry name" value="S-adenosyl-L-methionine-dependent methyltransferases"/>
    <property type="match status" value="1"/>
</dbReference>
<keyword evidence="1" id="KW-0489">Methyltransferase</keyword>
<dbReference type="InterPro" id="IPR006764">
    <property type="entry name" value="SAM_dep_MeTrfase_SAV2177_type"/>
</dbReference>
<protein>
    <submittedName>
        <fullName evidence="1">SAM-dependent methyltransferase</fullName>
    </submittedName>
</protein>
<organism evidence="1 2">
    <name type="scientific">Actinoallomurus oryzae</name>
    <dbReference type="NCBI Taxonomy" id="502180"/>
    <lineage>
        <taxon>Bacteria</taxon>
        <taxon>Bacillati</taxon>
        <taxon>Actinomycetota</taxon>
        <taxon>Actinomycetes</taxon>
        <taxon>Streptosporangiales</taxon>
        <taxon>Thermomonosporaceae</taxon>
        <taxon>Actinoallomurus</taxon>
    </lineage>
</organism>
<dbReference type="Pfam" id="PF04672">
    <property type="entry name" value="Methyltransf_19"/>
    <property type="match status" value="1"/>
</dbReference>
<name>A0ABP8PTR0_9ACTN</name>
<gene>
    <name evidence="1" type="ORF">GCM10023191_027130</name>
</gene>
<proteinExistence type="predicted"/>
<comment type="caution">
    <text evidence="1">The sequence shown here is derived from an EMBL/GenBank/DDBJ whole genome shotgun (WGS) entry which is preliminary data.</text>
</comment>
<keyword evidence="1" id="KW-0808">Transferase</keyword>
<evidence type="ECO:0000313" key="2">
    <source>
        <dbReference type="Proteomes" id="UP001500503"/>
    </source>
</evidence>
<dbReference type="InterPro" id="IPR029063">
    <property type="entry name" value="SAM-dependent_MTases_sf"/>
</dbReference>
<dbReference type="RefSeq" id="WP_345462544.1">
    <property type="nucleotide sequence ID" value="NZ_BAABHF010000017.1"/>
</dbReference>
<dbReference type="Proteomes" id="UP001500503">
    <property type="component" value="Unassembled WGS sequence"/>
</dbReference>
<dbReference type="GO" id="GO:0008168">
    <property type="term" value="F:methyltransferase activity"/>
    <property type="evidence" value="ECO:0007669"/>
    <property type="project" value="UniProtKB-KW"/>
</dbReference>